<sequence>MTAGQGARIALETAITLAFCGAVTVLAPPGVSAGSCGAALGDYRGEFTATEDSSNVLSFDGEGGIAFRSTGLGNGEGTYAVIPTGGFSATLRMREGGAGTSMVKSVTFACPAPGTQVASFNSLDQDGRRFSYVRSN</sequence>
<protein>
    <submittedName>
        <fullName evidence="1">Uncharacterized protein</fullName>
    </submittedName>
</protein>
<name>A0A7K1V380_9NOCA</name>
<dbReference type="RefSeq" id="WP_157390192.1">
    <property type="nucleotide sequence ID" value="NZ_WRPP01000005.1"/>
</dbReference>
<proteinExistence type="predicted"/>
<dbReference type="EMBL" id="WRPP01000005">
    <property type="protein sequence ID" value="MVU80588.1"/>
    <property type="molecule type" value="Genomic_DNA"/>
</dbReference>
<organism evidence="1 2">
    <name type="scientific">Nocardia terrae</name>
    <dbReference type="NCBI Taxonomy" id="2675851"/>
    <lineage>
        <taxon>Bacteria</taxon>
        <taxon>Bacillati</taxon>
        <taxon>Actinomycetota</taxon>
        <taxon>Actinomycetes</taxon>
        <taxon>Mycobacteriales</taxon>
        <taxon>Nocardiaceae</taxon>
        <taxon>Nocardia</taxon>
    </lineage>
</organism>
<keyword evidence="2" id="KW-1185">Reference proteome</keyword>
<dbReference type="Proteomes" id="UP000466794">
    <property type="component" value="Unassembled WGS sequence"/>
</dbReference>
<accession>A0A7K1V380</accession>
<evidence type="ECO:0000313" key="2">
    <source>
        <dbReference type="Proteomes" id="UP000466794"/>
    </source>
</evidence>
<comment type="caution">
    <text evidence="1">The sequence shown here is derived from an EMBL/GenBank/DDBJ whole genome shotgun (WGS) entry which is preliminary data.</text>
</comment>
<dbReference type="AlphaFoldDB" id="A0A7K1V380"/>
<gene>
    <name evidence="1" type="ORF">GPX89_25475</name>
</gene>
<reference evidence="1 2" key="1">
    <citation type="submission" date="2019-12" db="EMBL/GenBank/DDBJ databases">
        <title>Nocardia sp. nov. ET3-3 isolated from soil.</title>
        <authorList>
            <person name="Kanchanasin P."/>
            <person name="Tanasupawat S."/>
            <person name="Yuki M."/>
            <person name="Kudo T."/>
        </authorList>
    </citation>
    <scope>NUCLEOTIDE SEQUENCE [LARGE SCALE GENOMIC DNA]</scope>
    <source>
        <strain evidence="1 2">ET3-3</strain>
    </source>
</reference>
<evidence type="ECO:0000313" key="1">
    <source>
        <dbReference type="EMBL" id="MVU80588.1"/>
    </source>
</evidence>